<dbReference type="GO" id="GO:0120200">
    <property type="term" value="C:rod photoreceptor outer segment"/>
    <property type="evidence" value="ECO:0007669"/>
    <property type="project" value="TreeGrafter"/>
</dbReference>
<evidence type="ECO:0000313" key="3">
    <source>
        <dbReference type="Proteomes" id="UP001066276"/>
    </source>
</evidence>
<protein>
    <recommendedName>
        <fullName evidence="4">Spermatogenesis associated 7</fullName>
    </recommendedName>
</protein>
<dbReference type="Pfam" id="PF15244">
    <property type="entry name" value="HSD3"/>
    <property type="match status" value="1"/>
</dbReference>
<feature type="region of interest" description="Disordered" evidence="1">
    <location>
        <begin position="634"/>
        <end position="667"/>
    </location>
</feature>
<name>A0AAV7MQJ4_PLEWA</name>
<feature type="compositionally biased region" description="Basic and acidic residues" evidence="1">
    <location>
        <begin position="301"/>
        <end position="313"/>
    </location>
</feature>
<proteinExistence type="predicted"/>
<feature type="region of interest" description="Disordered" evidence="1">
    <location>
        <begin position="553"/>
        <end position="608"/>
    </location>
</feature>
<keyword evidence="3" id="KW-1185">Reference proteome</keyword>
<dbReference type="GO" id="GO:0000226">
    <property type="term" value="P:microtubule cytoskeleton organization"/>
    <property type="evidence" value="ECO:0007669"/>
    <property type="project" value="TreeGrafter"/>
</dbReference>
<evidence type="ECO:0000313" key="2">
    <source>
        <dbReference type="EMBL" id="KAJ1105419.1"/>
    </source>
</evidence>
<feature type="compositionally biased region" description="Basic and acidic residues" evidence="1">
    <location>
        <begin position="658"/>
        <end position="667"/>
    </location>
</feature>
<dbReference type="InterPro" id="IPR029357">
    <property type="entry name" value="SPATA7"/>
</dbReference>
<evidence type="ECO:0008006" key="4">
    <source>
        <dbReference type="Google" id="ProtNLM"/>
    </source>
</evidence>
<dbReference type="PANTHER" id="PTHR14917:SF2">
    <property type="entry name" value="SPERMATOGENESIS-ASSOCIATED PROTEIN 7"/>
    <property type="match status" value="1"/>
</dbReference>
<dbReference type="EMBL" id="JANPWB010000013">
    <property type="protein sequence ID" value="KAJ1105419.1"/>
    <property type="molecule type" value="Genomic_DNA"/>
</dbReference>
<accession>A0AAV7MQJ4</accession>
<feature type="compositionally biased region" description="Basic and acidic residues" evidence="1">
    <location>
        <begin position="553"/>
        <end position="565"/>
    </location>
</feature>
<feature type="compositionally biased region" description="Basic and acidic residues" evidence="1">
    <location>
        <begin position="588"/>
        <end position="600"/>
    </location>
</feature>
<dbReference type="AlphaFoldDB" id="A0AAV7MQJ4"/>
<dbReference type="GO" id="GO:0005930">
    <property type="term" value="C:axoneme"/>
    <property type="evidence" value="ECO:0007669"/>
    <property type="project" value="TreeGrafter"/>
</dbReference>
<dbReference type="GO" id="GO:0120206">
    <property type="term" value="C:photoreceptor distal connecting cilium"/>
    <property type="evidence" value="ECO:0007669"/>
    <property type="project" value="TreeGrafter"/>
</dbReference>
<dbReference type="PANTHER" id="PTHR14917">
    <property type="entry name" value="SPERMATOGENESIS-ASSOCIATED PROTEIN 7"/>
    <property type="match status" value="1"/>
</dbReference>
<dbReference type="GO" id="GO:0045494">
    <property type="term" value="P:photoreceptor cell maintenance"/>
    <property type="evidence" value="ECO:0007669"/>
    <property type="project" value="TreeGrafter"/>
</dbReference>
<feature type="region of interest" description="Disordered" evidence="1">
    <location>
        <begin position="524"/>
        <end position="543"/>
    </location>
</feature>
<dbReference type="GO" id="GO:0036064">
    <property type="term" value="C:ciliary basal body"/>
    <property type="evidence" value="ECO:0007669"/>
    <property type="project" value="TreeGrafter"/>
</dbReference>
<gene>
    <name evidence="2" type="ORF">NDU88_002825</name>
</gene>
<dbReference type="Proteomes" id="UP001066276">
    <property type="component" value="Chromosome 9"/>
</dbReference>
<reference evidence="2" key="1">
    <citation type="journal article" date="2022" name="bioRxiv">
        <title>Sequencing and chromosome-scale assembly of the giantPleurodeles waltlgenome.</title>
        <authorList>
            <person name="Brown T."/>
            <person name="Elewa A."/>
            <person name="Iarovenko S."/>
            <person name="Subramanian E."/>
            <person name="Araus A.J."/>
            <person name="Petzold A."/>
            <person name="Susuki M."/>
            <person name="Suzuki K.-i.T."/>
            <person name="Hayashi T."/>
            <person name="Toyoda A."/>
            <person name="Oliveira C."/>
            <person name="Osipova E."/>
            <person name="Leigh N.D."/>
            <person name="Simon A."/>
            <person name="Yun M.H."/>
        </authorList>
    </citation>
    <scope>NUCLEOTIDE SEQUENCE</scope>
    <source>
        <strain evidence="2">20211129_DDA</strain>
        <tissue evidence="2">Liver</tissue>
    </source>
</reference>
<evidence type="ECO:0000256" key="1">
    <source>
        <dbReference type="SAM" id="MobiDB-lite"/>
    </source>
</evidence>
<feature type="region of interest" description="Disordered" evidence="1">
    <location>
        <begin position="275"/>
        <end position="359"/>
    </location>
</feature>
<sequence length="667" mass="76290">MSCDAVYNRKHLDDADNLRTSVDQTIVSKQPSIPRYGLASPFKGHFSTKSNAFCTGSSGRLSDQYRIRDHMVSHYRKILSARAAVDCSVPKSMTTSIKYSDQQRREKLKKDIHQFEKLLSLGYLSRSCSADSLRSNSAVPKKSLYGTEDNNMVNSIISPCMENPHFPSPRSNLSSPEQCLVSTNTAGEIQHSTWKCLSSSTSGISVGVSSVKRLCNTTSISSPDGNIPREDSFHKFQDPLAKTYSGDLLERHSHHFTDSRQPFKPRTLKTQAKSVLAQYRYYTPPRRKRQDSMKEAWTQTDIRRPETPSKKDATQSQRKRQQNEDLEITSTSGMEDKLDSSRVPGNQKEREKDYTEQYTLSRYPSIKQLTSHSPLMQKVKNEEEELQYLEFVADVTNEILTLGLFSNRVLERVFERHVEQNRHRLDERKMHHLLNILRSDLGYKRESTENLNSSETHSFLLRKTSRSRLELDTEMLGKGIERYDYLRNKFLSSPQQLQIEEFLEKEIGQQKNGEHILNNFLTEDLSPPKNLDMYQGTDPLSSDHDVELLSLDHDLNPKPLNKDLGHAPPEQDVNSKPLDQDVSLLSSHQEERPDALHTPEPESDNSDTYCNLQRQSKEIENLERYFARSVMVSAENSETSLNLAEIPQADSSGAGDVESERNDVFFQ</sequence>
<organism evidence="2 3">
    <name type="scientific">Pleurodeles waltl</name>
    <name type="common">Iberian ribbed newt</name>
    <dbReference type="NCBI Taxonomy" id="8319"/>
    <lineage>
        <taxon>Eukaryota</taxon>
        <taxon>Metazoa</taxon>
        <taxon>Chordata</taxon>
        <taxon>Craniata</taxon>
        <taxon>Vertebrata</taxon>
        <taxon>Euteleostomi</taxon>
        <taxon>Amphibia</taxon>
        <taxon>Batrachia</taxon>
        <taxon>Caudata</taxon>
        <taxon>Salamandroidea</taxon>
        <taxon>Salamandridae</taxon>
        <taxon>Pleurodelinae</taxon>
        <taxon>Pleurodeles</taxon>
    </lineage>
</organism>
<comment type="caution">
    <text evidence="2">The sequence shown here is derived from an EMBL/GenBank/DDBJ whole genome shotgun (WGS) entry which is preliminary data.</text>
</comment>